<evidence type="ECO:0000313" key="1">
    <source>
        <dbReference type="EMBL" id="GLI29138.1"/>
    </source>
</evidence>
<dbReference type="EMBL" id="BSDP01000001">
    <property type="protein sequence ID" value="GLI29138.1"/>
    <property type="molecule type" value="Genomic_DNA"/>
</dbReference>
<comment type="caution">
    <text evidence="1">The sequence shown here is derived from an EMBL/GenBank/DDBJ whole genome shotgun (WGS) entry which is preliminary data.</text>
</comment>
<accession>A0A9W6D3S4</accession>
<keyword evidence="2" id="KW-1185">Reference proteome</keyword>
<dbReference type="Proteomes" id="UP001144396">
    <property type="component" value="Unassembled WGS sequence"/>
</dbReference>
<proteinExistence type="predicted"/>
<protein>
    <submittedName>
        <fullName evidence="1">Uncharacterized protein</fullName>
    </submittedName>
</protein>
<organism evidence="1 2">
    <name type="scientific">Agromyces rhizosphaerae</name>
    <dbReference type="NCBI Taxonomy" id="88374"/>
    <lineage>
        <taxon>Bacteria</taxon>
        <taxon>Bacillati</taxon>
        <taxon>Actinomycetota</taxon>
        <taxon>Actinomycetes</taxon>
        <taxon>Micrococcales</taxon>
        <taxon>Microbacteriaceae</taxon>
        <taxon>Agromyces</taxon>
    </lineage>
</organism>
<evidence type="ECO:0000313" key="2">
    <source>
        <dbReference type="Proteomes" id="UP001144396"/>
    </source>
</evidence>
<name>A0A9W6D3S4_9MICO</name>
<reference evidence="1" key="1">
    <citation type="submission" date="2022-12" db="EMBL/GenBank/DDBJ databases">
        <title>Reference genome sequencing for broad-spectrum identification of bacterial and archaeal isolates by mass spectrometry.</title>
        <authorList>
            <person name="Sekiguchi Y."/>
            <person name="Tourlousse D.M."/>
        </authorList>
    </citation>
    <scope>NUCLEOTIDE SEQUENCE</scope>
    <source>
        <strain evidence="1">14</strain>
    </source>
</reference>
<sequence length="137" mass="14110">MGAIRSSVVQFVWPGSDVESLLASVAGALGGDVGAWEDDGGELVGIAGMATSNGWNLATYWKPGFMSPLEMIGLSISPAETDDGDDVLRVIAVIPPGNPLGKGKKGLLQIATMPGASWVPFEKTGVAALQIDFVKPV</sequence>
<dbReference type="AlphaFoldDB" id="A0A9W6D3S4"/>
<gene>
    <name evidence="1" type="ORF">ARHIZOSPH14_33800</name>
</gene>